<evidence type="ECO:0000256" key="1">
    <source>
        <dbReference type="ARBA" id="ARBA00013081"/>
    </source>
</evidence>
<dbReference type="Gene3D" id="3.60.40.10">
    <property type="entry name" value="PPM-type phosphatase domain"/>
    <property type="match status" value="1"/>
</dbReference>
<evidence type="ECO:0000256" key="12">
    <source>
        <dbReference type="ARBA" id="ARBA00047761"/>
    </source>
</evidence>
<keyword evidence="6" id="KW-0418">Kinase</keyword>
<dbReference type="STRING" id="310780.SAMN05216267_100491"/>
<dbReference type="Proteomes" id="UP000181951">
    <property type="component" value="Unassembled WGS sequence"/>
</dbReference>
<dbReference type="SUPFAM" id="SSF81606">
    <property type="entry name" value="PP2C-like"/>
    <property type="match status" value="1"/>
</dbReference>
<dbReference type="Pfam" id="PF07228">
    <property type="entry name" value="SpoIIE"/>
    <property type="match status" value="1"/>
</dbReference>
<comment type="function">
    <text evidence="13">Primarily acts as an independent SigF regulator that is sensitive to the osmosensory signal, mediating the cross talk of PknD with the SigF regulon. Possesses both phosphatase and kinase activities. The kinase domain functions as a classic anti-sigma factor-like kinase to phosphorylate the anti-anti-sigma factor domain at the canonical regulatory site, and the phosphatase domain antagonizes this activity.</text>
</comment>
<dbReference type="CDD" id="cd00130">
    <property type="entry name" value="PAS"/>
    <property type="match status" value="2"/>
</dbReference>
<dbReference type="SMART" id="SM00091">
    <property type="entry name" value="PAS"/>
    <property type="match status" value="2"/>
</dbReference>
<keyword evidence="5" id="KW-0547">Nucleotide-binding</keyword>
<dbReference type="SUPFAM" id="SSF55785">
    <property type="entry name" value="PYP-like sensor domain (PAS domain)"/>
    <property type="match status" value="2"/>
</dbReference>
<keyword evidence="11" id="KW-0464">Manganese</keyword>
<feature type="domain" description="PAS" evidence="16">
    <location>
        <begin position="146"/>
        <end position="209"/>
    </location>
</feature>
<keyword evidence="4" id="KW-0479">Metal-binding</keyword>
<evidence type="ECO:0000256" key="3">
    <source>
        <dbReference type="ARBA" id="ARBA00022679"/>
    </source>
</evidence>
<dbReference type="InterPro" id="IPR001932">
    <property type="entry name" value="PPM-type_phosphatase-like_dom"/>
</dbReference>
<dbReference type="InterPro" id="IPR035965">
    <property type="entry name" value="PAS-like_dom_sf"/>
</dbReference>
<dbReference type="PANTHER" id="PTHR43156">
    <property type="entry name" value="STAGE II SPORULATION PROTEIN E-RELATED"/>
    <property type="match status" value="1"/>
</dbReference>
<evidence type="ECO:0000256" key="11">
    <source>
        <dbReference type="ARBA" id="ARBA00023211"/>
    </source>
</evidence>
<evidence type="ECO:0000256" key="4">
    <source>
        <dbReference type="ARBA" id="ARBA00022723"/>
    </source>
</evidence>
<dbReference type="InterPro" id="IPR029016">
    <property type="entry name" value="GAF-like_dom_sf"/>
</dbReference>
<evidence type="ECO:0000256" key="13">
    <source>
        <dbReference type="ARBA" id="ARBA00056274"/>
    </source>
</evidence>
<gene>
    <name evidence="17" type="ORF">SAMN05216267_100491</name>
</gene>
<evidence type="ECO:0000256" key="8">
    <source>
        <dbReference type="ARBA" id="ARBA00022840"/>
    </source>
</evidence>
<reference evidence="17 18" key="1">
    <citation type="submission" date="2016-10" db="EMBL/GenBank/DDBJ databases">
        <authorList>
            <person name="de Groot N.N."/>
        </authorList>
    </citation>
    <scope>NUCLEOTIDE SEQUENCE [LARGE SCALE GENOMIC DNA]</scope>
    <source>
        <strain evidence="17 18">CGMCC 4.2026</strain>
    </source>
</reference>
<dbReference type="GO" id="GO:0016301">
    <property type="term" value="F:kinase activity"/>
    <property type="evidence" value="ECO:0007669"/>
    <property type="project" value="UniProtKB-KW"/>
</dbReference>
<dbReference type="EC" id="3.1.3.16" evidence="1"/>
<keyword evidence="7" id="KW-0378">Hydrolase</keyword>
<dbReference type="InterPro" id="IPR013656">
    <property type="entry name" value="PAS_4"/>
</dbReference>
<dbReference type="FunFam" id="3.30.450.20:FF:000120">
    <property type="entry name" value="PAS domain S-box protein"/>
    <property type="match status" value="1"/>
</dbReference>
<dbReference type="SMART" id="SM00065">
    <property type="entry name" value="GAF"/>
    <property type="match status" value="1"/>
</dbReference>
<dbReference type="GO" id="GO:0004722">
    <property type="term" value="F:protein serine/threonine phosphatase activity"/>
    <property type="evidence" value="ECO:0007669"/>
    <property type="project" value="UniProtKB-EC"/>
</dbReference>
<dbReference type="SUPFAM" id="SSF55781">
    <property type="entry name" value="GAF domain-like"/>
    <property type="match status" value="1"/>
</dbReference>
<keyword evidence="10" id="KW-0904">Protein phosphatase</keyword>
<evidence type="ECO:0000259" key="16">
    <source>
        <dbReference type="PROSITE" id="PS50112"/>
    </source>
</evidence>
<dbReference type="EMBL" id="FODD01000004">
    <property type="protein sequence ID" value="SEN35433.1"/>
    <property type="molecule type" value="Genomic_DNA"/>
</dbReference>
<dbReference type="GO" id="GO:0046872">
    <property type="term" value="F:metal ion binding"/>
    <property type="evidence" value="ECO:0007669"/>
    <property type="project" value="UniProtKB-KW"/>
</dbReference>
<comment type="catalytic activity">
    <reaction evidence="12">
        <text>O-phospho-L-seryl-[protein] + H2O = L-seryl-[protein] + phosphate</text>
        <dbReference type="Rhea" id="RHEA:20629"/>
        <dbReference type="Rhea" id="RHEA-COMP:9863"/>
        <dbReference type="Rhea" id="RHEA-COMP:11604"/>
        <dbReference type="ChEBI" id="CHEBI:15377"/>
        <dbReference type="ChEBI" id="CHEBI:29999"/>
        <dbReference type="ChEBI" id="CHEBI:43474"/>
        <dbReference type="ChEBI" id="CHEBI:83421"/>
        <dbReference type="EC" id="3.1.3.16"/>
    </reaction>
</comment>
<name>A0A1H8FUK6_9ACTN</name>
<evidence type="ECO:0000256" key="5">
    <source>
        <dbReference type="ARBA" id="ARBA00022741"/>
    </source>
</evidence>
<keyword evidence="9" id="KW-0460">Magnesium</keyword>
<dbReference type="InterPro" id="IPR000014">
    <property type="entry name" value="PAS"/>
</dbReference>
<sequence length="689" mass="74309">MTTSESVRAVPGPAGLVTSEAGGLMDVLGVAAVVLDAEGRVVLWSPQAQELFGWSAEEVLGRPAAGRMVADEHIGLVLELFSRVMGGGEPWAGVFPVRHKDGTTRPVEFRNVRLQGEHGEYYALGLATDATTLRDLERDVALTVGLVSHSPIGLAVLDEDLRYVLVNPVMEHITGIRAEDHLGRSVSEVVPKLDTKAIEADMRQVLATGKPLLDRVRTGRTAADPGTDHTWNASYYRLQDPSGRVIGVAISVVDITDQYRAAAEAAEARRRLAVIANASVRIGTTLDLERTARELADVVVTDLADLAAVDVLDAVLRDDDPTDPGFGPANFRALAMATSYATDVMEAADPAGEIAAYGAHRLVTRSARTRRPILVPHVRPDDLRRIARDERSAARWERAGLHSYLIVPLIARGQVLGVLDLARTRNPNPFTQDDLVLAGELAARAAVAIDNARWYQRQRHAAVALQRHLLPQRPPELPGLEVAYRYQPAGTAQQAGGDWFDTIRLGGDKTALVVGDVMGHGINAAATMGQLRTVTRTLARLDLDPAEILGHLDKATLELDEIIATCVYAVYDPQRGQCRISLAGHPPPVLDHAHRPPVLLDLPTGAPLGVGGVPFTTTTVDVEPGDRLVLYTDGLVESRRQAIGDRLRALLDVVTQPRIPLEDTCDRLLAALPPPDHPDDIALLVAEVC</sequence>
<dbReference type="PANTHER" id="PTHR43156:SF2">
    <property type="entry name" value="STAGE II SPORULATION PROTEIN E"/>
    <property type="match status" value="1"/>
</dbReference>
<evidence type="ECO:0000256" key="9">
    <source>
        <dbReference type="ARBA" id="ARBA00022842"/>
    </source>
</evidence>
<evidence type="ECO:0000256" key="14">
    <source>
        <dbReference type="ARBA" id="ARBA00075117"/>
    </source>
</evidence>
<organism evidence="17 18">
    <name type="scientific">Actinacidiphila rubida</name>
    <dbReference type="NCBI Taxonomy" id="310780"/>
    <lineage>
        <taxon>Bacteria</taxon>
        <taxon>Bacillati</taxon>
        <taxon>Actinomycetota</taxon>
        <taxon>Actinomycetes</taxon>
        <taxon>Kitasatosporales</taxon>
        <taxon>Streptomycetaceae</taxon>
        <taxon>Actinacidiphila</taxon>
    </lineage>
</organism>
<feature type="domain" description="PAS" evidence="16">
    <location>
        <begin position="24"/>
        <end position="88"/>
    </location>
</feature>
<evidence type="ECO:0000256" key="6">
    <source>
        <dbReference type="ARBA" id="ARBA00022777"/>
    </source>
</evidence>
<evidence type="ECO:0000256" key="7">
    <source>
        <dbReference type="ARBA" id="ARBA00022801"/>
    </source>
</evidence>
<keyword evidence="18" id="KW-1185">Reference proteome</keyword>
<dbReference type="GO" id="GO:0005524">
    <property type="term" value="F:ATP binding"/>
    <property type="evidence" value="ECO:0007669"/>
    <property type="project" value="UniProtKB-KW"/>
</dbReference>
<dbReference type="Pfam" id="PF08448">
    <property type="entry name" value="PAS_4"/>
    <property type="match status" value="2"/>
</dbReference>
<dbReference type="AlphaFoldDB" id="A0A1H8FUK6"/>
<dbReference type="Pfam" id="PF13185">
    <property type="entry name" value="GAF_2"/>
    <property type="match status" value="1"/>
</dbReference>
<evidence type="ECO:0000256" key="10">
    <source>
        <dbReference type="ARBA" id="ARBA00022912"/>
    </source>
</evidence>
<evidence type="ECO:0000256" key="2">
    <source>
        <dbReference type="ARBA" id="ARBA00022553"/>
    </source>
</evidence>
<proteinExistence type="predicted"/>
<evidence type="ECO:0000313" key="17">
    <source>
        <dbReference type="EMBL" id="SEN35433.1"/>
    </source>
</evidence>
<keyword evidence="3" id="KW-0808">Transferase</keyword>
<evidence type="ECO:0000313" key="18">
    <source>
        <dbReference type="Proteomes" id="UP000181951"/>
    </source>
</evidence>
<dbReference type="Gene3D" id="3.30.450.40">
    <property type="match status" value="1"/>
</dbReference>
<keyword evidence="2" id="KW-0597">Phosphoprotein</keyword>
<keyword evidence="8" id="KW-0067">ATP-binding</keyword>
<dbReference type="FunFam" id="3.60.40.10:FF:000005">
    <property type="entry name" value="Serine/threonine protein phosphatase"/>
    <property type="match status" value="1"/>
</dbReference>
<protein>
    <recommendedName>
        <fullName evidence="1">protein-serine/threonine phosphatase</fullName>
        <ecNumber evidence="1">3.1.3.16</ecNumber>
    </recommendedName>
    <alternativeName>
        <fullName evidence="15">Protein-serine/threonine phosphatase</fullName>
    </alternativeName>
    <alternativeName>
        <fullName evidence="14">Serine/threonine-protein kinase</fullName>
    </alternativeName>
</protein>
<dbReference type="Gene3D" id="3.30.450.20">
    <property type="entry name" value="PAS domain"/>
    <property type="match status" value="2"/>
</dbReference>
<dbReference type="InterPro" id="IPR052016">
    <property type="entry name" value="Bact_Sigma-Reg"/>
</dbReference>
<accession>A0A1H8FUK6</accession>
<dbReference type="FunFam" id="3.30.450.40:FF:000035">
    <property type="entry name" value="PAS sensor protein"/>
    <property type="match status" value="1"/>
</dbReference>
<dbReference type="InterPro" id="IPR003018">
    <property type="entry name" value="GAF"/>
</dbReference>
<dbReference type="InterPro" id="IPR036457">
    <property type="entry name" value="PPM-type-like_dom_sf"/>
</dbReference>
<dbReference type="PROSITE" id="PS50112">
    <property type="entry name" value="PAS"/>
    <property type="match status" value="2"/>
</dbReference>
<evidence type="ECO:0000256" key="15">
    <source>
        <dbReference type="ARBA" id="ARBA00081350"/>
    </source>
</evidence>
<dbReference type="NCBIfam" id="TIGR00229">
    <property type="entry name" value="sensory_box"/>
    <property type="match status" value="2"/>
</dbReference>
<dbReference type="SMART" id="SM00331">
    <property type="entry name" value="PP2C_SIG"/>
    <property type="match status" value="1"/>
</dbReference>